<dbReference type="Proteomes" id="UP001212160">
    <property type="component" value="Unassembled WGS sequence"/>
</dbReference>
<comment type="caution">
    <text evidence="2">The sequence shown here is derived from an EMBL/GenBank/DDBJ whole genome shotgun (WGS) entry which is preliminary data.</text>
</comment>
<dbReference type="AlphaFoldDB" id="A0A415S7D3"/>
<dbReference type="Pfam" id="PF13289">
    <property type="entry name" value="SIR2_2"/>
    <property type="match status" value="1"/>
</dbReference>
<sequence>MASNALERLVESNKLPVLFIGSGISKRYLYNYPDWNELLEIAFKKYNSDIFQLQKYKESFLRQGYSTFEINTKLATIIENDFNAAFFDRKIKLNIGNNKNPNWVRKGISPFKMYLSSYFKKMKLYRRNDLNLELDKFKLLKSKISAIITTNYDLFLENEIFPNDYSIFVNQSDLFGSDSYNIAEIYKIHGSATDASSIVITEDDYMKFNESRKLLIAKMLTLFSESPIVFLGYSFTDENIQNIIVDFLSCLSLTQLENIREHFIFISYKKGERKLVEIHRTITTQSGEDIPITEISTDNFGLVYDILNQITPGVSPIKIRETKRVIKTIVDANIASAQAESVIIGLDDLTKIDLSSKPLAIAIGYKENILSKFGYGLFEDDLIFEDILYNNKNFNPDSMCIDRFKSLAYTRLLPVFKYVKNSSTPIIPGSKLDIYISKHDSIEKIISKNIEKTINALPIYTDYTKLMTEINSNPNVQKKSGLLLKNLYNLTNEQIRSSCKEIFEYNRDEAMKSTHFKRCVMYLDLKENH</sequence>
<reference evidence="1" key="2">
    <citation type="submission" date="2023-01" db="EMBL/GenBank/DDBJ databases">
        <title>Human gut microbiome strain richness.</title>
        <authorList>
            <person name="Chen-Liaw A."/>
        </authorList>
    </citation>
    <scope>NUCLEOTIDE SEQUENCE</scope>
    <source>
        <strain evidence="1">RTP21484st1_H11_RTP21484_190118</strain>
    </source>
</reference>
<accession>A0A415S7D3</accession>
<protein>
    <submittedName>
        <fullName evidence="1">SIR2 family protein</fullName>
    </submittedName>
</protein>
<proteinExistence type="predicted"/>
<organism evidence="2 3">
    <name type="scientific">Mediterraneibacter gnavus</name>
    <name type="common">Ruminococcus gnavus</name>
    <dbReference type="NCBI Taxonomy" id="33038"/>
    <lineage>
        <taxon>Bacteria</taxon>
        <taxon>Bacillati</taxon>
        <taxon>Bacillota</taxon>
        <taxon>Clostridia</taxon>
        <taxon>Lachnospirales</taxon>
        <taxon>Lachnospiraceae</taxon>
        <taxon>Mediterraneibacter</taxon>
    </lineage>
</organism>
<evidence type="ECO:0000313" key="3">
    <source>
        <dbReference type="Proteomes" id="UP000285610"/>
    </source>
</evidence>
<dbReference type="InterPro" id="IPR011202">
    <property type="entry name" value="UCP014677"/>
</dbReference>
<dbReference type="EMBL" id="JAQMLA010000047">
    <property type="protein sequence ID" value="MDB8687722.1"/>
    <property type="molecule type" value="Genomic_DNA"/>
</dbReference>
<name>A0A415S7D3_MEDGN</name>
<dbReference type="EMBL" id="QRQE01000034">
    <property type="protein sequence ID" value="RHM73003.1"/>
    <property type="molecule type" value="Genomic_DNA"/>
</dbReference>
<dbReference type="Proteomes" id="UP000285610">
    <property type="component" value="Unassembled WGS sequence"/>
</dbReference>
<dbReference type="PIRSF" id="PIRSF014677">
    <property type="entry name" value="UCP014677"/>
    <property type="match status" value="1"/>
</dbReference>
<evidence type="ECO:0000313" key="1">
    <source>
        <dbReference type="EMBL" id="MDB8687722.1"/>
    </source>
</evidence>
<dbReference type="RefSeq" id="WP_118444957.1">
    <property type="nucleotide sequence ID" value="NZ_JAQMLA010000047.1"/>
</dbReference>
<reference evidence="2 3" key="1">
    <citation type="submission" date="2018-08" db="EMBL/GenBank/DDBJ databases">
        <title>A genome reference for cultivated species of the human gut microbiota.</title>
        <authorList>
            <person name="Zou Y."/>
            <person name="Xue W."/>
            <person name="Luo G."/>
        </authorList>
    </citation>
    <scope>NUCLEOTIDE SEQUENCE [LARGE SCALE GENOMIC DNA]</scope>
    <source>
        <strain evidence="2 3">AF33-12</strain>
    </source>
</reference>
<evidence type="ECO:0000313" key="2">
    <source>
        <dbReference type="EMBL" id="RHM73003.1"/>
    </source>
</evidence>
<gene>
    <name evidence="2" type="ORF">DWZ50_13150</name>
    <name evidence="1" type="ORF">PNW85_13785</name>
</gene>